<gene>
    <name evidence="2" type="ORF">ACFODZ_03090</name>
</gene>
<feature type="domain" description="THIF-type NAD/FAD binding fold" evidence="1">
    <location>
        <begin position="278"/>
        <end position="414"/>
    </location>
</feature>
<proteinExistence type="predicted"/>
<dbReference type="Proteomes" id="UP001595533">
    <property type="component" value="Unassembled WGS sequence"/>
</dbReference>
<dbReference type="Gene3D" id="3.10.110.10">
    <property type="entry name" value="Ubiquitin Conjugating Enzyme"/>
    <property type="match status" value="1"/>
</dbReference>
<dbReference type="InterPro" id="IPR000594">
    <property type="entry name" value="ThiF_NAD_FAD-bd"/>
</dbReference>
<organism evidence="2 3">
    <name type="scientific">Marinicella sediminis</name>
    <dbReference type="NCBI Taxonomy" id="1792834"/>
    <lineage>
        <taxon>Bacteria</taxon>
        <taxon>Pseudomonadati</taxon>
        <taxon>Pseudomonadota</taxon>
        <taxon>Gammaproteobacteria</taxon>
        <taxon>Lysobacterales</taxon>
        <taxon>Marinicellaceae</taxon>
        <taxon>Marinicella</taxon>
    </lineage>
</organism>
<reference evidence="3" key="1">
    <citation type="journal article" date="2019" name="Int. J. Syst. Evol. Microbiol.">
        <title>The Global Catalogue of Microorganisms (GCM) 10K type strain sequencing project: providing services to taxonomists for standard genome sequencing and annotation.</title>
        <authorList>
            <consortium name="The Broad Institute Genomics Platform"/>
            <consortium name="The Broad Institute Genome Sequencing Center for Infectious Disease"/>
            <person name="Wu L."/>
            <person name="Ma J."/>
        </authorList>
    </citation>
    <scope>NUCLEOTIDE SEQUENCE [LARGE SCALE GENOMIC DNA]</scope>
    <source>
        <strain evidence="3">KCTC 42953</strain>
    </source>
</reference>
<dbReference type="PANTHER" id="PTHR43267">
    <property type="entry name" value="TRNA THREONYLCARBAMOYLADENOSINE DEHYDRATASE"/>
    <property type="match status" value="1"/>
</dbReference>
<keyword evidence="2" id="KW-0548">Nucleotidyltransferase</keyword>
<dbReference type="InterPro" id="IPR045886">
    <property type="entry name" value="ThiF/MoeB/HesA"/>
</dbReference>
<dbReference type="InterPro" id="IPR016135">
    <property type="entry name" value="UBQ-conjugating_enzyme/RWD"/>
</dbReference>
<dbReference type="PANTHER" id="PTHR43267:SF3">
    <property type="entry name" value="THIF PROTEIN"/>
    <property type="match status" value="1"/>
</dbReference>
<evidence type="ECO:0000259" key="1">
    <source>
        <dbReference type="Pfam" id="PF00899"/>
    </source>
</evidence>
<evidence type="ECO:0000313" key="3">
    <source>
        <dbReference type="Proteomes" id="UP001595533"/>
    </source>
</evidence>
<keyword evidence="3" id="KW-1185">Reference proteome</keyword>
<dbReference type="GO" id="GO:0016779">
    <property type="term" value="F:nucleotidyltransferase activity"/>
    <property type="evidence" value="ECO:0007669"/>
    <property type="project" value="UniProtKB-KW"/>
</dbReference>
<dbReference type="SUPFAM" id="SSF69572">
    <property type="entry name" value="Activating enzymes of the ubiquitin-like proteins"/>
    <property type="match status" value="1"/>
</dbReference>
<dbReference type="SUPFAM" id="SSF54495">
    <property type="entry name" value="UBC-like"/>
    <property type="match status" value="1"/>
</dbReference>
<dbReference type="EMBL" id="JBHRTS010000002">
    <property type="protein sequence ID" value="MFC3193221.1"/>
    <property type="molecule type" value="Genomic_DNA"/>
</dbReference>
<dbReference type="Pfam" id="PF00899">
    <property type="entry name" value="ThiF"/>
    <property type="match status" value="1"/>
</dbReference>
<dbReference type="RefSeq" id="WP_157892659.1">
    <property type="nucleotide sequence ID" value="NZ_JBHRTS010000002.1"/>
</dbReference>
<dbReference type="InterPro" id="IPR035985">
    <property type="entry name" value="Ubiquitin-activating_enz"/>
</dbReference>
<evidence type="ECO:0000313" key="2">
    <source>
        <dbReference type="EMBL" id="MFC3193221.1"/>
    </source>
</evidence>
<protein>
    <submittedName>
        <fullName evidence="2">ThiF family adenylyltransferase</fullName>
    </submittedName>
</protein>
<keyword evidence="2" id="KW-0808">Transferase</keyword>
<dbReference type="Gene3D" id="3.40.50.720">
    <property type="entry name" value="NAD(P)-binding Rossmann-like Domain"/>
    <property type="match status" value="1"/>
</dbReference>
<accession>A0ABV7JAW8</accession>
<name>A0ABV7JAW8_9GAMM</name>
<sequence>MSLERTEINALMKKSDWLRNVEWLFDDQFLLQVVFEIHLAHRKFPLRLTYHNTFPNTCPTVKPMDPERLSSHQYGQEDLCLEYRPDNWLPAFTGAQVIESAFNLLSIEEPAEDGTVVVANSAHNVSSNISSRNASRRLYLSQNQLQTLREAPTLANAKIWLQWCGEGFVIAFLKDGKGEDWSLNEQSLPATLGIESTSLDCIIIKTEADIDYLKKIATKTEFYSIINTEKQDAVYLICPNKGLPILYDLTQDNKVNTFHTILAPTETSSRNGEIPVFLNSSRVGIVGLGSLGSKVAVSLARSGVKNFELIDDDIIHSGNLERHDCDWRDVGLHKVNAVSRRIKLVSTEAKVSVRRVAIGSQVSSTEMAAVNGALNSCNVIIDATANPTVLNHLAAISLSSGSTLIWGGIFAGGIGGFMARSRENYEPTPFHIRQALNQYYEEIDTPPPLHSGSGYDGHDQDEVYIATDSEVSMMAGHICSLTLDTMLNMDPSEYDYPIYLIGFKREWIFKSAFHVKPIEVNAPIRSRENAVIKDKHQDSFIEEIIKKKVDEITDRQRNS</sequence>
<comment type="caution">
    <text evidence="2">The sequence shown here is derived from an EMBL/GenBank/DDBJ whole genome shotgun (WGS) entry which is preliminary data.</text>
</comment>